<dbReference type="Pfam" id="PF12833">
    <property type="entry name" value="HTH_18"/>
    <property type="match status" value="1"/>
</dbReference>
<keyword evidence="6" id="KW-1185">Reference proteome</keyword>
<dbReference type="Gene3D" id="3.30.450.20">
    <property type="entry name" value="PAS domain"/>
    <property type="match status" value="1"/>
</dbReference>
<dbReference type="SMART" id="SM00342">
    <property type="entry name" value="HTH_ARAC"/>
    <property type="match status" value="1"/>
</dbReference>
<keyword evidence="1" id="KW-0805">Transcription regulation</keyword>
<accession>A0ABY7VNK5</accession>
<protein>
    <submittedName>
        <fullName evidence="5">AraC family transcriptional regulator</fullName>
    </submittedName>
</protein>
<gene>
    <name evidence="5" type="ORF">PQO03_08255</name>
</gene>
<evidence type="ECO:0000259" key="4">
    <source>
        <dbReference type="PROSITE" id="PS01124"/>
    </source>
</evidence>
<evidence type="ECO:0000256" key="2">
    <source>
        <dbReference type="ARBA" id="ARBA00023125"/>
    </source>
</evidence>
<dbReference type="SUPFAM" id="SSF46689">
    <property type="entry name" value="Homeodomain-like"/>
    <property type="match status" value="2"/>
</dbReference>
<evidence type="ECO:0000256" key="3">
    <source>
        <dbReference type="ARBA" id="ARBA00023163"/>
    </source>
</evidence>
<dbReference type="PANTHER" id="PTHR43280">
    <property type="entry name" value="ARAC-FAMILY TRANSCRIPTIONAL REGULATOR"/>
    <property type="match status" value="1"/>
</dbReference>
<dbReference type="SUPFAM" id="SSF55785">
    <property type="entry name" value="PYP-like sensor domain (PAS domain)"/>
    <property type="match status" value="1"/>
</dbReference>
<dbReference type="InterPro" id="IPR018060">
    <property type="entry name" value="HTH_AraC"/>
</dbReference>
<dbReference type="InterPro" id="IPR035965">
    <property type="entry name" value="PAS-like_dom_sf"/>
</dbReference>
<evidence type="ECO:0000256" key="1">
    <source>
        <dbReference type="ARBA" id="ARBA00023015"/>
    </source>
</evidence>
<dbReference type="Gene3D" id="1.10.10.60">
    <property type="entry name" value="Homeodomain-like"/>
    <property type="match status" value="2"/>
</dbReference>
<sequence length="216" mass="25101">MKNKDCEIIAANQLLSKHMGYDLVSQLIGKNDFDIFPYELATQYRNDDLEILKSAVPKYNIIELFPNYLGDLNWFKTSKIPLFNQAGKVEGICGTLIPYENSDRLARPYIEIHRALDFIKENYCDKLSNKQLAKIAGLSVRQFEVRFKEIFECTVRQYIIKLKILKSCKLLTKKNMNIAEVAYELGFCDQSSFSNTFKKQIGLTPLKYVLKFRVKK</sequence>
<dbReference type="PRINTS" id="PR00032">
    <property type="entry name" value="HTHARAC"/>
</dbReference>
<dbReference type="InterPro" id="IPR009057">
    <property type="entry name" value="Homeodomain-like_sf"/>
</dbReference>
<keyword evidence="3" id="KW-0804">Transcription</keyword>
<organism evidence="5 6">
    <name type="scientific">Lentisphaera profundi</name>
    <dbReference type="NCBI Taxonomy" id="1658616"/>
    <lineage>
        <taxon>Bacteria</taxon>
        <taxon>Pseudomonadati</taxon>
        <taxon>Lentisphaerota</taxon>
        <taxon>Lentisphaeria</taxon>
        <taxon>Lentisphaerales</taxon>
        <taxon>Lentisphaeraceae</taxon>
        <taxon>Lentisphaera</taxon>
    </lineage>
</organism>
<reference evidence="5 6" key="1">
    <citation type="submission" date="2023-02" db="EMBL/GenBank/DDBJ databases">
        <title>Genome sequence of Lentisphaera profundi SAORIC-696.</title>
        <authorList>
            <person name="Kim e."/>
            <person name="Cho J.-C."/>
            <person name="Choi A."/>
            <person name="Kang I."/>
        </authorList>
    </citation>
    <scope>NUCLEOTIDE SEQUENCE [LARGE SCALE GENOMIC DNA]</scope>
    <source>
        <strain evidence="5 6">SAORIC-696</strain>
    </source>
</reference>
<dbReference type="Proteomes" id="UP001214250">
    <property type="component" value="Chromosome 1"/>
</dbReference>
<proteinExistence type="predicted"/>
<dbReference type="InterPro" id="IPR013656">
    <property type="entry name" value="PAS_4"/>
</dbReference>
<dbReference type="InterPro" id="IPR018062">
    <property type="entry name" value="HTH_AraC-typ_CS"/>
</dbReference>
<evidence type="ECO:0000313" key="6">
    <source>
        <dbReference type="Proteomes" id="UP001214250"/>
    </source>
</evidence>
<dbReference type="Pfam" id="PF08448">
    <property type="entry name" value="PAS_4"/>
    <property type="match status" value="1"/>
</dbReference>
<feature type="domain" description="HTH araC/xylS-type" evidence="4">
    <location>
        <begin position="113"/>
        <end position="211"/>
    </location>
</feature>
<keyword evidence="2" id="KW-0238">DNA-binding</keyword>
<dbReference type="RefSeq" id="WP_274149427.1">
    <property type="nucleotide sequence ID" value="NZ_CP117811.1"/>
</dbReference>
<dbReference type="PROSITE" id="PS01124">
    <property type="entry name" value="HTH_ARAC_FAMILY_2"/>
    <property type="match status" value="1"/>
</dbReference>
<dbReference type="PANTHER" id="PTHR43280:SF28">
    <property type="entry name" value="HTH-TYPE TRANSCRIPTIONAL ACTIVATOR RHAS"/>
    <property type="match status" value="1"/>
</dbReference>
<name>A0ABY7VNK5_9BACT</name>
<evidence type="ECO:0000313" key="5">
    <source>
        <dbReference type="EMBL" id="WDE95706.1"/>
    </source>
</evidence>
<dbReference type="EMBL" id="CP117811">
    <property type="protein sequence ID" value="WDE95706.1"/>
    <property type="molecule type" value="Genomic_DNA"/>
</dbReference>
<dbReference type="InterPro" id="IPR020449">
    <property type="entry name" value="Tscrpt_reg_AraC-type_HTH"/>
</dbReference>
<dbReference type="PROSITE" id="PS00041">
    <property type="entry name" value="HTH_ARAC_FAMILY_1"/>
    <property type="match status" value="1"/>
</dbReference>